<name>A0A220MQQ0_9BACL</name>
<evidence type="ECO:0008006" key="4">
    <source>
        <dbReference type="Google" id="ProtNLM"/>
    </source>
</evidence>
<sequence>MFWFVWAVVGVVVWWAMSLICTGKAAGSGWWASLIAALLGSWLGDLVLGDWLWMWAGFNVIAGAIGAVVLTWLWNLVVKQLK</sequence>
<keyword evidence="1" id="KW-1133">Transmembrane helix</keyword>
<feature type="transmembrane region" description="Helical" evidence="1">
    <location>
        <begin position="55"/>
        <end position="74"/>
    </location>
</feature>
<organism evidence="2 3">
    <name type="scientific">Brevibacillus formosus</name>
    <dbReference type="NCBI Taxonomy" id="54913"/>
    <lineage>
        <taxon>Bacteria</taxon>
        <taxon>Bacillati</taxon>
        <taxon>Bacillota</taxon>
        <taxon>Bacilli</taxon>
        <taxon>Bacillales</taxon>
        <taxon>Paenibacillaceae</taxon>
        <taxon>Brevibacillus</taxon>
    </lineage>
</organism>
<evidence type="ECO:0000313" key="2">
    <source>
        <dbReference type="EMBL" id="ASJ57263.1"/>
    </source>
</evidence>
<dbReference type="KEGG" id="bfm:BP422_29400"/>
<protein>
    <recommendedName>
        <fullName evidence="4">GlsB/YeaQ/YmgE family stress response membrane protein</fullName>
    </recommendedName>
</protein>
<evidence type="ECO:0000313" key="3">
    <source>
        <dbReference type="Proteomes" id="UP000197781"/>
    </source>
</evidence>
<keyword evidence="1" id="KW-0472">Membrane</keyword>
<dbReference type="RefSeq" id="WP_088910718.1">
    <property type="nucleotide sequence ID" value="NZ_CP018145.1"/>
</dbReference>
<feature type="transmembrane region" description="Helical" evidence="1">
    <location>
        <begin position="28"/>
        <end position="48"/>
    </location>
</feature>
<dbReference type="AlphaFoldDB" id="A0A220MQQ0"/>
<keyword evidence="1" id="KW-0812">Transmembrane</keyword>
<accession>A0A220MQQ0</accession>
<dbReference type="EMBL" id="CP018145">
    <property type="protein sequence ID" value="ASJ57263.1"/>
    <property type="molecule type" value="Genomic_DNA"/>
</dbReference>
<reference evidence="2 3" key="1">
    <citation type="submission" date="2016-11" db="EMBL/GenBank/DDBJ databases">
        <authorList>
            <person name="Jaros S."/>
            <person name="Januszkiewicz K."/>
            <person name="Wedrychowicz H."/>
        </authorList>
    </citation>
    <scope>NUCLEOTIDE SEQUENCE [LARGE SCALE GENOMIC DNA]</scope>
    <source>
        <strain evidence="2 3">NF2</strain>
    </source>
</reference>
<evidence type="ECO:0000256" key="1">
    <source>
        <dbReference type="SAM" id="Phobius"/>
    </source>
</evidence>
<proteinExistence type="predicted"/>
<gene>
    <name evidence="2" type="ORF">BP422_29400</name>
</gene>
<dbReference type="Proteomes" id="UP000197781">
    <property type="component" value="Chromosome"/>
</dbReference>